<dbReference type="AlphaFoldDB" id="K3X4E8"/>
<dbReference type="EMBL" id="GL376621">
    <property type="status" value="NOT_ANNOTATED_CDS"/>
    <property type="molecule type" value="Genomic_DNA"/>
</dbReference>
<evidence type="ECO:0000256" key="3">
    <source>
        <dbReference type="ARBA" id="ARBA00023034"/>
    </source>
</evidence>
<keyword evidence="4" id="KW-0472">Membrane</keyword>
<dbReference type="InParanoid" id="K3X4E8"/>
<dbReference type="InterPro" id="IPR048485">
    <property type="entry name" value="COG5_helical"/>
</dbReference>
<dbReference type="PANTHER" id="PTHR13228">
    <property type="entry name" value="CONSERVED OLIGOMERIC GOLGI COMPLEX COMPONENT 5"/>
    <property type="match status" value="1"/>
</dbReference>
<dbReference type="EnsemblProtists" id="PYU1_T012097">
    <property type="protein sequence ID" value="PYU1_T012097"/>
    <property type="gene ID" value="PYU1_G012071"/>
</dbReference>
<reference evidence="8" key="3">
    <citation type="submission" date="2015-02" db="UniProtKB">
        <authorList>
            <consortium name="EnsemblProtists"/>
        </authorList>
    </citation>
    <scope>IDENTIFICATION</scope>
    <source>
        <strain evidence="8">DAOM BR144</strain>
    </source>
</reference>
<dbReference type="InterPro" id="IPR019465">
    <property type="entry name" value="Cog5"/>
</dbReference>
<proteinExistence type="predicted"/>
<sequence>METAQLGVFFTPDCNVSIIASEIVGRDSSSMSTAHHDRRQLHHSGSHGFSGEHQPSSHSERFIQRIDDAVRKIDHVITDHIGDNHSALLDTVGSVDDLQGHVTSVQSSVHHLKHAVHDLETLVKAQHDKLHTTIQKHRNVDKCSEILRRVLRYNQLSERILSSPLSANALMAGGRSRAASMDHTIATTAALRSSGELNSEMVTLALAIREIETLVVDLQFEDLTVVRMSLPNIRKIAATMRRDVRANLRNGMQKLSQADVGDALQILFYLGNLTESVQTTVNDVIQEVERKCGAAIAEDVLVNSNNNGYQTSAAAALPNGNGAAEASAQKVDVWKAIQDVFDVIRVHALQVWNLQRVLVKMVDPSLNKNYLDLVIEHDEPSLFATFWEVSCAIVRELFSSTLNYRSSVKIVLIASYPRMREEAQRVLNELFAATARHNHHSDVESFVLDAVAGQAGSRVRKDALQGIAGSEQERNQLLESMAPLYDAFTDRAYRRMANPIHLMFPQSSNFHTSPPGRSDMQTLARTMLSEVDQAGHDPMLIDGALQQIQKAVTLFCGNVKRIMNTGKAAVATTSTYGRTPAQAHNVSLLNVLKQLEDALDDVVSRVTAAVGSSTSNQKQIGAAFSQKELEALLAKEIAPCRDVIQTLEYSVLGYYLQGLCMLMEGIFAKMHDESFADRSVSERAQNSGSKYMIEFNGAFHVLLEEHIRRLPNAPFAAICVSDFVARLISVFIRHASLLRPLQENGKLRLANDMAQLELRLEHILPLKTLGAPYEELRAFRHMMFLDSSAILRDSMIDKIRPTNVWHHLISRAPVELQLPHQMKRWSASKYIDWLDRSAGLEDKSSPLASKPSESPSKSSITKVPLAYPCLKNRKLALSAEKEAWKEIVACLDAYAQRVSAVADAAISPIYETLQESGPILLAGYEVTVSRDA</sequence>
<comment type="subcellular location">
    <subcellularLocation>
        <location evidence="1">Golgi apparatus membrane</location>
        <topology evidence="1">Peripheral membrane protein</topology>
    </subcellularLocation>
</comment>
<evidence type="ECO:0000259" key="7">
    <source>
        <dbReference type="Pfam" id="PF20649"/>
    </source>
</evidence>
<dbReference type="STRING" id="431595.K3X4E8"/>
<dbReference type="VEuPathDB" id="FungiDB:PYU1_G012071"/>
<keyword evidence="9" id="KW-1185">Reference proteome</keyword>
<protein>
    <recommendedName>
        <fullName evidence="2">Conserved oligomeric Golgi complex subunit 5</fullName>
    </recommendedName>
</protein>
<reference evidence="9" key="1">
    <citation type="journal article" date="2010" name="Genome Biol.">
        <title>Genome sequence of the necrotrophic plant pathogen Pythium ultimum reveals original pathogenicity mechanisms and effector repertoire.</title>
        <authorList>
            <person name="Levesque C.A."/>
            <person name="Brouwer H."/>
            <person name="Cano L."/>
            <person name="Hamilton J.P."/>
            <person name="Holt C."/>
            <person name="Huitema E."/>
            <person name="Raffaele S."/>
            <person name="Robideau G.P."/>
            <person name="Thines M."/>
            <person name="Win J."/>
            <person name="Zerillo M.M."/>
            <person name="Beakes G.W."/>
            <person name="Boore J.L."/>
            <person name="Busam D."/>
            <person name="Dumas B."/>
            <person name="Ferriera S."/>
            <person name="Fuerstenberg S.I."/>
            <person name="Gachon C.M."/>
            <person name="Gaulin E."/>
            <person name="Govers F."/>
            <person name="Grenville-Briggs L."/>
            <person name="Horner N."/>
            <person name="Hostetler J."/>
            <person name="Jiang R.H."/>
            <person name="Johnson J."/>
            <person name="Krajaejun T."/>
            <person name="Lin H."/>
            <person name="Meijer H.J."/>
            <person name="Moore B."/>
            <person name="Morris P."/>
            <person name="Phuntmart V."/>
            <person name="Puiu D."/>
            <person name="Shetty J."/>
            <person name="Stajich J.E."/>
            <person name="Tripathy S."/>
            <person name="Wawra S."/>
            <person name="van West P."/>
            <person name="Whitty B.R."/>
            <person name="Coutinho P.M."/>
            <person name="Henrissat B."/>
            <person name="Martin F."/>
            <person name="Thomas P.D."/>
            <person name="Tyler B.M."/>
            <person name="De Vries R.P."/>
            <person name="Kamoun S."/>
            <person name="Yandell M."/>
            <person name="Tisserat N."/>
            <person name="Buell C.R."/>
        </authorList>
    </citation>
    <scope>NUCLEOTIDE SEQUENCE</scope>
    <source>
        <strain evidence="9">DAOM:BR144</strain>
    </source>
</reference>
<name>K3X4E8_GLOUD</name>
<dbReference type="Pfam" id="PF20649">
    <property type="entry name" value="COG5_C"/>
    <property type="match status" value="1"/>
</dbReference>
<dbReference type="OMA" id="MMVEYFE"/>
<dbReference type="eggNOG" id="KOG2211">
    <property type="taxonomic scope" value="Eukaryota"/>
</dbReference>
<dbReference type="GO" id="GO:0006891">
    <property type="term" value="P:intra-Golgi vesicle-mediated transport"/>
    <property type="evidence" value="ECO:0007669"/>
    <property type="project" value="InterPro"/>
</dbReference>
<evidence type="ECO:0000256" key="5">
    <source>
        <dbReference type="SAM" id="MobiDB-lite"/>
    </source>
</evidence>
<feature type="compositionally biased region" description="Basic residues" evidence="5">
    <location>
        <begin position="36"/>
        <end position="45"/>
    </location>
</feature>
<dbReference type="GO" id="GO:0000139">
    <property type="term" value="C:Golgi membrane"/>
    <property type="evidence" value="ECO:0007669"/>
    <property type="project" value="UniProtKB-SubCell"/>
</dbReference>
<dbReference type="Proteomes" id="UP000019132">
    <property type="component" value="Unassembled WGS sequence"/>
</dbReference>
<feature type="domain" description="Conserved oligomeric Golgi complex subunit 5 N-terminal" evidence="6">
    <location>
        <begin position="62"/>
        <end position="160"/>
    </location>
</feature>
<evidence type="ECO:0000256" key="4">
    <source>
        <dbReference type="ARBA" id="ARBA00023136"/>
    </source>
</evidence>
<evidence type="ECO:0000313" key="8">
    <source>
        <dbReference type="EnsemblProtists" id="PYU1_T012097"/>
    </source>
</evidence>
<evidence type="ECO:0000256" key="1">
    <source>
        <dbReference type="ARBA" id="ARBA00004395"/>
    </source>
</evidence>
<evidence type="ECO:0000259" key="6">
    <source>
        <dbReference type="Pfam" id="PF10392"/>
    </source>
</evidence>
<dbReference type="HOGENOM" id="CLU_009839_1_1_1"/>
<accession>K3X4E8</accession>
<dbReference type="GO" id="GO:0017119">
    <property type="term" value="C:Golgi transport complex"/>
    <property type="evidence" value="ECO:0007669"/>
    <property type="project" value="InterPro"/>
</dbReference>
<feature type="region of interest" description="Disordered" evidence="5">
    <location>
        <begin position="29"/>
        <end position="57"/>
    </location>
</feature>
<dbReference type="PANTHER" id="PTHR13228:SF3">
    <property type="entry name" value="CONSERVED OLIGOMERIC GOLGI COMPLEX SUBUNIT 5"/>
    <property type="match status" value="1"/>
</dbReference>
<evidence type="ECO:0000313" key="9">
    <source>
        <dbReference type="Proteomes" id="UP000019132"/>
    </source>
</evidence>
<dbReference type="Pfam" id="PF10392">
    <property type="entry name" value="COG5_N"/>
    <property type="match status" value="1"/>
</dbReference>
<organism evidence="8 9">
    <name type="scientific">Globisporangium ultimum (strain ATCC 200006 / CBS 805.95 / DAOM BR144)</name>
    <name type="common">Pythium ultimum</name>
    <dbReference type="NCBI Taxonomy" id="431595"/>
    <lineage>
        <taxon>Eukaryota</taxon>
        <taxon>Sar</taxon>
        <taxon>Stramenopiles</taxon>
        <taxon>Oomycota</taxon>
        <taxon>Peronosporomycetes</taxon>
        <taxon>Pythiales</taxon>
        <taxon>Pythiaceae</taxon>
        <taxon>Globisporangium</taxon>
    </lineage>
</organism>
<dbReference type="InterPro" id="IPR049176">
    <property type="entry name" value="COG5_N"/>
</dbReference>
<evidence type="ECO:0000256" key="2">
    <source>
        <dbReference type="ARBA" id="ARBA00020974"/>
    </source>
</evidence>
<keyword evidence="3" id="KW-0333">Golgi apparatus</keyword>
<reference evidence="9" key="2">
    <citation type="submission" date="2010-04" db="EMBL/GenBank/DDBJ databases">
        <authorList>
            <person name="Buell R."/>
            <person name="Hamilton J."/>
            <person name="Hostetler J."/>
        </authorList>
    </citation>
    <scope>NUCLEOTIDE SEQUENCE [LARGE SCALE GENOMIC DNA]</scope>
    <source>
        <strain evidence="9">DAOM:BR144</strain>
    </source>
</reference>
<feature type="domain" description="Conserved oligomeric Golgi complex subunit 5 helical" evidence="7">
    <location>
        <begin position="221"/>
        <end position="430"/>
    </location>
</feature>